<sequence length="71" mass="7771">MIDIKTEITGNIWKIEAKPGDRLDEGDAIMILESMKMEIPVSAPEPGTLREILFEEGATVTEGTVVARIEA</sequence>
<evidence type="ECO:0000313" key="3">
    <source>
        <dbReference type="EMBL" id="SIQ99459.1"/>
    </source>
</evidence>
<proteinExistence type="predicted"/>
<dbReference type="InterPro" id="IPR050709">
    <property type="entry name" value="Biotin_Carboxyl_Carrier/Decarb"/>
</dbReference>
<dbReference type="PANTHER" id="PTHR45266:SF3">
    <property type="entry name" value="OXALOACETATE DECARBOXYLASE ALPHA CHAIN"/>
    <property type="match status" value="1"/>
</dbReference>
<protein>
    <submittedName>
        <fullName evidence="3">Acetyl-CoA carboxylase biotin carboxyl carrier protein</fullName>
    </submittedName>
</protein>
<dbReference type="OrthoDB" id="163546at2"/>
<dbReference type="NCBIfam" id="NF004547">
    <property type="entry name" value="PRK05889.1"/>
    <property type="match status" value="1"/>
</dbReference>
<dbReference type="EMBL" id="FTMK01000020">
    <property type="protein sequence ID" value="SIQ99459.1"/>
    <property type="molecule type" value="Genomic_DNA"/>
</dbReference>
<dbReference type="InterPro" id="IPR000089">
    <property type="entry name" value="Biotin_lipoyl"/>
</dbReference>
<dbReference type="Gene3D" id="2.40.50.100">
    <property type="match status" value="1"/>
</dbReference>
<evidence type="ECO:0000256" key="1">
    <source>
        <dbReference type="ARBA" id="ARBA00023267"/>
    </source>
</evidence>
<dbReference type="CDD" id="cd06850">
    <property type="entry name" value="biotinyl_domain"/>
    <property type="match status" value="1"/>
</dbReference>
<dbReference type="PROSITE" id="PS50968">
    <property type="entry name" value="BIOTINYL_LIPOYL"/>
    <property type="match status" value="1"/>
</dbReference>
<dbReference type="PANTHER" id="PTHR45266">
    <property type="entry name" value="OXALOACETATE DECARBOXYLASE ALPHA CHAIN"/>
    <property type="match status" value="1"/>
</dbReference>
<name>A0A1N6XB43_9RHOB</name>
<dbReference type="RefSeq" id="WP_149766343.1">
    <property type="nucleotide sequence ID" value="NZ_FTMK01000020.1"/>
</dbReference>
<feature type="domain" description="Lipoyl-binding" evidence="2">
    <location>
        <begin position="1"/>
        <end position="70"/>
    </location>
</feature>
<gene>
    <name evidence="3" type="ORF">SAMN05421641_12034</name>
</gene>
<dbReference type="Proteomes" id="UP000323956">
    <property type="component" value="Unassembled WGS sequence"/>
</dbReference>
<organism evidence="3 4">
    <name type="scientific">Paracoccus thiocyanatus</name>
    <dbReference type="NCBI Taxonomy" id="34006"/>
    <lineage>
        <taxon>Bacteria</taxon>
        <taxon>Pseudomonadati</taxon>
        <taxon>Pseudomonadota</taxon>
        <taxon>Alphaproteobacteria</taxon>
        <taxon>Rhodobacterales</taxon>
        <taxon>Paracoccaceae</taxon>
        <taxon>Paracoccus</taxon>
    </lineage>
</organism>
<evidence type="ECO:0000313" key="4">
    <source>
        <dbReference type="Proteomes" id="UP000323956"/>
    </source>
</evidence>
<dbReference type="AlphaFoldDB" id="A0A1N6XB43"/>
<evidence type="ECO:0000259" key="2">
    <source>
        <dbReference type="PROSITE" id="PS50968"/>
    </source>
</evidence>
<dbReference type="InterPro" id="IPR011053">
    <property type="entry name" value="Single_hybrid_motif"/>
</dbReference>
<dbReference type="SUPFAM" id="SSF51230">
    <property type="entry name" value="Single hybrid motif"/>
    <property type="match status" value="1"/>
</dbReference>
<dbReference type="Pfam" id="PF00364">
    <property type="entry name" value="Biotin_lipoyl"/>
    <property type="match status" value="1"/>
</dbReference>
<reference evidence="3 4" key="1">
    <citation type="submission" date="2017-01" db="EMBL/GenBank/DDBJ databases">
        <authorList>
            <person name="Varghese N."/>
            <person name="Submissions S."/>
        </authorList>
    </citation>
    <scope>NUCLEOTIDE SEQUENCE [LARGE SCALE GENOMIC DNA]</scope>
    <source>
        <strain evidence="3 4">ATCC 700171</strain>
    </source>
</reference>
<keyword evidence="1" id="KW-0092">Biotin</keyword>
<accession>A0A1N6XB43</accession>